<reference evidence="1 2" key="1">
    <citation type="submission" date="2016-08" db="EMBL/GenBank/DDBJ databases">
        <title>Novel Firmicutes and Novel Genomes.</title>
        <authorList>
            <person name="Poppleton D.I."/>
            <person name="Gribaldo S."/>
        </authorList>
    </citation>
    <scope>NUCLEOTIDE SEQUENCE [LARGE SCALE GENOMIC DNA]</scope>
    <source>
        <strain evidence="1 2">CTT3</strain>
    </source>
</reference>
<name>A0A419T8P4_9FIRM</name>
<dbReference type="SUPFAM" id="SSF52833">
    <property type="entry name" value="Thioredoxin-like"/>
    <property type="match status" value="1"/>
</dbReference>
<organism evidence="1 2">
    <name type="scientific">Thermohalobacter berrensis</name>
    <dbReference type="NCBI Taxonomy" id="99594"/>
    <lineage>
        <taxon>Bacteria</taxon>
        <taxon>Bacillati</taxon>
        <taxon>Bacillota</taxon>
        <taxon>Tissierellia</taxon>
        <taxon>Tissierellales</taxon>
        <taxon>Thermohalobacteraceae</taxon>
        <taxon>Thermohalobacter</taxon>
    </lineage>
</organism>
<accession>A0A419T8P4</accession>
<keyword evidence="2" id="KW-1185">Reference proteome</keyword>
<dbReference type="RefSeq" id="WP_120167437.1">
    <property type="nucleotide sequence ID" value="NZ_MCIB01000004.1"/>
</dbReference>
<evidence type="ECO:0000313" key="2">
    <source>
        <dbReference type="Proteomes" id="UP000284177"/>
    </source>
</evidence>
<proteinExistence type="predicted"/>
<sequence length="167" mass="19489">MDSSALYDTGVSFDEFVNRDNDTYKEKTLEILNSINFTEEQIEKIKSIDKNIKVLICGEIWCPDCMINIPVVEKMRKYNDKIELSIVPRDGNEEYFIKYAPCEKVKIPTFVFYDEDFNELGSFVEHPKKIKDIVSNGNQANIIVAKRKYKKGEYAQETLRDILEILL</sequence>
<dbReference type="AlphaFoldDB" id="A0A419T8P4"/>
<comment type="caution">
    <text evidence="1">The sequence shown here is derived from an EMBL/GenBank/DDBJ whole genome shotgun (WGS) entry which is preliminary data.</text>
</comment>
<dbReference type="OrthoDB" id="6120799at2"/>
<evidence type="ECO:0000313" key="1">
    <source>
        <dbReference type="EMBL" id="RKD33736.1"/>
    </source>
</evidence>
<protein>
    <recommendedName>
        <fullName evidence="3">Thioredoxin</fullName>
    </recommendedName>
</protein>
<dbReference type="InterPro" id="IPR036249">
    <property type="entry name" value="Thioredoxin-like_sf"/>
</dbReference>
<dbReference type="Pfam" id="PF14595">
    <property type="entry name" value="Thioredoxin_9"/>
    <property type="match status" value="1"/>
</dbReference>
<gene>
    <name evidence="1" type="ORF">BET03_08405</name>
</gene>
<evidence type="ECO:0008006" key="3">
    <source>
        <dbReference type="Google" id="ProtNLM"/>
    </source>
</evidence>
<dbReference type="EMBL" id="MCIB01000004">
    <property type="protein sequence ID" value="RKD33736.1"/>
    <property type="molecule type" value="Genomic_DNA"/>
</dbReference>
<dbReference type="Gene3D" id="3.40.30.10">
    <property type="entry name" value="Glutaredoxin"/>
    <property type="match status" value="1"/>
</dbReference>
<dbReference type="Proteomes" id="UP000284177">
    <property type="component" value="Unassembled WGS sequence"/>
</dbReference>